<name>A0A859FAD0_9BACI</name>
<proteinExistence type="inferred from homology"/>
<dbReference type="SMART" id="SM00833">
    <property type="entry name" value="CobW_C"/>
    <property type="match status" value="1"/>
</dbReference>
<evidence type="ECO:0000256" key="5">
    <source>
        <dbReference type="ARBA" id="ARBA00049117"/>
    </source>
</evidence>
<keyword evidence="3" id="KW-0143">Chaperone</keyword>
<keyword evidence="1" id="KW-0547">Nucleotide-binding</keyword>
<organism evidence="7 8">
    <name type="scientific">Paenalkalicoccus suaedae</name>
    <dbReference type="NCBI Taxonomy" id="2592382"/>
    <lineage>
        <taxon>Bacteria</taxon>
        <taxon>Bacillati</taxon>
        <taxon>Bacillota</taxon>
        <taxon>Bacilli</taxon>
        <taxon>Bacillales</taxon>
        <taxon>Bacillaceae</taxon>
        <taxon>Paenalkalicoccus</taxon>
    </lineage>
</organism>
<dbReference type="SUPFAM" id="SSF90002">
    <property type="entry name" value="Hypothetical protein YjiA, C-terminal domain"/>
    <property type="match status" value="1"/>
</dbReference>
<dbReference type="AlphaFoldDB" id="A0A859FAD0"/>
<dbReference type="SUPFAM" id="SSF52540">
    <property type="entry name" value="P-loop containing nucleoside triphosphate hydrolases"/>
    <property type="match status" value="1"/>
</dbReference>
<dbReference type="RefSeq" id="WP_176007905.1">
    <property type="nucleotide sequence ID" value="NZ_CP041372.2"/>
</dbReference>
<comment type="similarity">
    <text evidence="4">Belongs to the SIMIBI class G3E GTPase family. ZNG1 subfamily.</text>
</comment>
<evidence type="ECO:0000256" key="1">
    <source>
        <dbReference type="ARBA" id="ARBA00022741"/>
    </source>
</evidence>
<dbReference type="PANTHER" id="PTHR13748:SF62">
    <property type="entry name" value="COBW DOMAIN-CONTAINING PROTEIN"/>
    <property type="match status" value="1"/>
</dbReference>
<evidence type="ECO:0000259" key="6">
    <source>
        <dbReference type="SMART" id="SM00833"/>
    </source>
</evidence>
<dbReference type="Proteomes" id="UP000318138">
    <property type="component" value="Chromosome"/>
</dbReference>
<dbReference type="Gene3D" id="3.30.1220.10">
    <property type="entry name" value="CobW-like, C-terminal domain"/>
    <property type="match status" value="1"/>
</dbReference>
<dbReference type="InterPro" id="IPR027417">
    <property type="entry name" value="P-loop_NTPase"/>
</dbReference>
<dbReference type="InterPro" id="IPR003495">
    <property type="entry name" value="CobW/HypB/UreG_nucleotide-bd"/>
</dbReference>
<dbReference type="InterPro" id="IPR011629">
    <property type="entry name" value="CobW-like_C"/>
</dbReference>
<evidence type="ECO:0000256" key="2">
    <source>
        <dbReference type="ARBA" id="ARBA00022801"/>
    </source>
</evidence>
<dbReference type="GO" id="GO:0005737">
    <property type="term" value="C:cytoplasm"/>
    <property type="evidence" value="ECO:0007669"/>
    <property type="project" value="TreeGrafter"/>
</dbReference>
<evidence type="ECO:0000256" key="3">
    <source>
        <dbReference type="ARBA" id="ARBA00023186"/>
    </source>
</evidence>
<keyword evidence="2" id="KW-0378">Hydrolase</keyword>
<keyword evidence="8" id="KW-1185">Reference proteome</keyword>
<dbReference type="InterPro" id="IPR036627">
    <property type="entry name" value="CobW-likC_sf"/>
</dbReference>
<dbReference type="Pfam" id="PF02492">
    <property type="entry name" value="cobW"/>
    <property type="match status" value="1"/>
</dbReference>
<evidence type="ECO:0000313" key="7">
    <source>
        <dbReference type="EMBL" id="QKS69860.1"/>
    </source>
</evidence>
<feature type="domain" description="CobW C-terminal" evidence="6">
    <location>
        <begin position="227"/>
        <end position="321"/>
    </location>
</feature>
<evidence type="ECO:0000313" key="8">
    <source>
        <dbReference type="Proteomes" id="UP000318138"/>
    </source>
</evidence>
<dbReference type="PANTHER" id="PTHR13748">
    <property type="entry name" value="COBW-RELATED"/>
    <property type="match status" value="1"/>
</dbReference>
<dbReference type="GO" id="GO:0000166">
    <property type="term" value="F:nucleotide binding"/>
    <property type="evidence" value="ECO:0007669"/>
    <property type="project" value="UniProtKB-KW"/>
</dbReference>
<dbReference type="Gene3D" id="3.40.50.300">
    <property type="entry name" value="P-loop containing nucleotide triphosphate hydrolases"/>
    <property type="match status" value="1"/>
</dbReference>
<protein>
    <submittedName>
        <fullName evidence="7">GTP-binding protein</fullName>
    </submittedName>
</protein>
<dbReference type="EMBL" id="CP041372">
    <property type="protein sequence ID" value="QKS69860.1"/>
    <property type="molecule type" value="Genomic_DNA"/>
</dbReference>
<dbReference type="InterPro" id="IPR051316">
    <property type="entry name" value="Zinc-reg_GTPase_activator"/>
</dbReference>
<accession>A0A859FAD0</accession>
<evidence type="ECO:0000256" key="4">
    <source>
        <dbReference type="ARBA" id="ARBA00034320"/>
    </source>
</evidence>
<dbReference type="KEGG" id="psua:FLK61_24035"/>
<dbReference type="GO" id="GO:0016787">
    <property type="term" value="F:hydrolase activity"/>
    <property type="evidence" value="ECO:0007669"/>
    <property type="project" value="UniProtKB-KW"/>
</dbReference>
<sequence>MEEHQNRIPVTVLTGFLGAGKTTLLNHLLSERHKERIAVVVNEFGDAGIDQQLVIGAEENILELNNGCICCKIRTDLLDTLYGLASAIYEKGHEPIDRVIIETTGIAEPQPVAQTFFVEQDLAELYHLDTFVTVVDSYHIQQQLHMHEEVRKQVAFADVLILNKSELIPQSERKLVEELVCGINPHAPMYMKDCDSVDPSMLIGQFTFDLHEKPVADTHSFTPHHGTTSIVLRTDKPIAIETFEGWFSRVLEEQGENMYRFKGILSVANLDHRLVFQGVHMLVAAKTGTIWEANEARRSEFVIIGKNLNKESFQRAFDACTVSVQPSLDSM</sequence>
<comment type="catalytic activity">
    <reaction evidence="5">
        <text>GTP + H2O = GDP + phosphate + H(+)</text>
        <dbReference type="Rhea" id="RHEA:19669"/>
        <dbReference type="ChEBI" id="CHEBI:15377"/>
        <dbReference type="ChEBI" id="CHEBI:15378"/>
        <dbReference type="ChEBI" id="CHEBI:37565"/>
        <dbReference type="ChEBI" id="CHEBI:43474"/>
        <dbReference type="ChEBI" id="CHEBI:58189"/>
    </reaction>
    <physiologicalReaction direction="left-to-right" evidence="5">
        <dbReference type="Rhea" id="RHEA:19670"/>
    </physiologicalReaction>
</comment>
<gene>
    <name evidence="7" type="ORF">FLK61_24035</name>
</gene>
<reference evidence="8" key="1">
    <citation type="submission" date="2019-07" db="EMBL/GenBank/DDBJ databases">
        <title>Bacillus alkalisoli sp. nov. isolated from saline soil.</title>
        <authorList>
            <person name="Sun J.-Q."/>
            <person name="Xu L."/>
        </authorList>
    </citation>
    <scope>NUCLEOTIDE SEQUENCE [LARGE SCALE GENOMIC DNA]</scope>
    <source>
        <strain evidence="8">M4U3P1</strain>
    </source>
</reference>
<dbReference type="CDD" id="cd03112">
    <property type="entry name" value="CobW-like"/>
    <property type="match status" value="1"/>
</dbReference>
<dbReference type="Pfam" id="PF07683">
    <property type="entry name" value="CobW_C"/>
    <property type="match status" value="1"/>
</dbReference>